<feature type="transmembrane region" description="Helical" evidence="1">
    <location>
        <begin position="78"/>
        <end position="100"/>
    </location>
</feature>
<dbReference type="AlphaFoldDB" id="A0A8J3QH86"/>
<name>A0A8J3QH86_9ACTN</name>
<feature type="transmembrane region" description="Helical" evidence="1">
    <location>
        <begin position="131"/>
        <end position="150"/>
    </location>
</feature>
<sequence length="530" mass="57044">MTTGVADPQAVTAQENQKGQDLRGTMIRVGVQCALAAGFVMVAVLLRGQHLGNGYPLNPDEAELMGQARAAMHSPVPFTTWTTATTGPIWALFLAMLGMLGLPMTMFAAHFVAAALVGVMGYLGFTLVRRVTGAFLSAVVTLFWWLPFVLSLTGDPVNLAALSTELLPSALILGAALVRPESLAKRPWLFAVTGLLSGLAVGAKYQVAPLAVAVLAMQLAFLPQFQWRQAWRNLGWWAVGGFAPALILGVAMLISPDVSMVAIQQNLTFVSEYSTRVGLNGRISNWRVLVTSMHQVLMLLLVCWFGSRSVPRVQLWRAIVAGAGLVAVYLGGLGFGHYLIFMYPAFAIALALPLKPGAQLVPLANRPILRPALVIFVALVAWVASFGAPTQLPETASGDQLANVFRPDSHPPQDPKLVSACPKGSEVLVWGWAPELYIIYSWSNAVPYMNLTLLTDAPANQPSGHEVIREAIERKSTACVVDAVGNPFFHVKPEHSITKVYPDLTAVLTTQYRSVGAIHACEKCTVYVRG</sequence>
<feature type="transmembrane region" description="Helical" evidence="1">
    <location>
        <begin position="26"/>
        <end position="46"/>
    </location>
</feature>
<gene>
    <name evidence="2" type="ORF">Rhe02_74500</name>
</gene>
<protein>
    <submittedName>
        <fullName evidence="2">Uncharacterized protein</fullName>
    </submittedName>
</protein>
<comment type="caution">
    <text evidence="2">The sequence shown here is derived from an EMBL/GenBank/DDBJ whole genome shotgun (WGS) entry which is preliminary data.</text>
</comment>
<organism evidence="2 3">
    <name type="scientific">Rhizocola hellebori</name>
    <dbReference type="NCBI Taxonomy" id="1392758"/>
    <lineage>
        <taxon>Bacteria</taxon>
        <taxon>Bacillati</taxon>
        <taxon>Actinomycetota</taxon>
        <taxon>Actinomycetes</taxon>
        <taxon>Micromonosporales</taxon>
        <taxon>Micromonosporaceae</taxon>
        <taxon>Rhizocola</taxon>
    </lineage>
</organism>
<feature type="transmembrane region" description="Helical" evidence="1">
    <location>
        <begin position="315"/>
        <end position="332"/>
    </location>
</feature>
<feature type="transmembrane region" description="Helical" evidence="1">
    <location>
        <begin position="107"/>
        <end position="125"/>
    </location>
</feature>
<keyword evidence="1" id="KW-1133">Transmembrane helix</keyword>
<dbReference type="EMBL" id="BONY01000067">
    <property type="protein sequence ID" value="GIH09383.1"/>
    <property type="molecule type" value="Genomic_DNA"/>
</dbReference>
<keyword evidence="3" id="KW-1185">Reference proteome</keyword>
<keyword evidence="1" id="KW-0472">Membrane</keyword>
<dbReference type="RefSeq" id="WP_203913120.1">
    <property type="nucleotide sequence ID" value="NZ_BONY01000067.1"/>
</dbReference>
<dbReference type="Proteomes" id="UP000612899">
    <property type="component" value="Unassembled WGS sequence"/>
</dbReference>
<feature type="transmembrane region" description="Helical" evidence="1">
    <location>
        <begin position="189"/>
        <end position="222"/>
    </location>
</feature>
<feature type="transmembrane region" description="Helical" evidence="1">
    <location>
        <begin position="234"/>
        <end position="254"/>
    </location>
</feature>
<keyword evidence="1" id="KW-0812">Transmembrane</keyword>
<evidence type="ECO:0000313" key="3">
    <source>
        <dbReference type="Proteomes" id="UP000612899"/>
    </source>
</evidence>
<accession>A0A8J3QH86</accession>
<evidence type="ECO:0000313" key="2">
    <source>
        <dbReference type="EMBL" id="GIH09383.1"/>
    </source>
</evidence>
<feature type="transmembrane region" description="Helical" evidence="1">
    <location>
        <begin position="286"/>
        <end position="306"/>
    </location>
</feature>
<reference evidence="2" key="1">
    <citation type="submission" date="2021-01" db="EMBL/GenBank/DDBJ databases">
        <title>Whole genome shotgun sequence of Rhizocola hellebori NBRC 109834.</title>
        <authorList>
            <person name="Komaki H."/>
            <person name="Tamura T."/>
        </authorList>
    </citation>
    <scope>NUCLEOTIDE SEQUENCE</scope>
    <source>
        <strain evidence="2">NBRC 109834</strain>
    </source>
</reference>
<evidence type="ECO:0000256" key="1">
    <source>
        <dbReference type="SAM" id="Phobius"/>
    </source>
</evidence>
<proteinExistence type="predicted"/>